<proteinExistence type="predicted"/>
<dbReference type="InterPro" id="IPR036249">
    <property type="entry name" value="Thioredoxin-like_sf"/>
</dbReference>
<dbReference type="AlphaFoldDB" id="A0AAD2D4C6"/>
<evidence type="ECO:0000256" key="1">
    <source>
        <dbReference type="ARBA" id="ARBA00023284"/>
    </source>
</evidence>
<evidence type="ECO:0008006" key="4">
    <source>
        <dbReference type="Google" id="ProtNLM"/>
    </source>
</evidence>
<dbReference type="Proteomes" id="UP001295684">
    <property type="component" value="Unassembled WGS sequence"/>
</dbReference>
<sequence length="106" mass="11923">MGGCQSNTRTPARDLSEYTMNIQYCGGCSYRPKAVFVQKDIKKHFGGKVNVVFDRDSSLTGNFEITITDKKTGKSQLLHSKKNGDGFVKKETIDDFREKVQKFCSS</sequence>
<evidence type="ECO:0000313" key="2">
    <source>
        <dbReference type="EMBL" id="CAI2379927.1"/>
    </source>
</evidence>
<dbReference type="SUPFAM" id="SSF52833">
    <property type="entry name" value="Thioredoxin-like"/>
    <property type="match status" value="1"/>
</dbReference>
<dbReference type="NCBIfam" id="TIGR02174">
    <property type="entry name" value="CXXU_selWTH"/>
    <property type="match status" value="1"/>
</dbReference>
<accession>A0AAD2D4C6</accession>
<keyword evidence="3" id="KW-1185">Reference proteome</keyword>
<protein>
    <recommendedName>
        <fullName evidence="4">Selenoprotein W</fullName>
    </recommendedName>
</protein>
<reference evidence="2" key="1">
    <citation type="submission" date="2023-07" db="EMBL/GenBank/DDBJ databases">
        <authorList>
            <consortium name="AG Swart"/>
            <person name="Singh M."/>
            <person name="Singh A."/>
            <person name="Seah K."/>
            <person name="Emmerich C."/>
        </authorList>
    </citation>
    <scope>NUCLEOTIDE SEQUENCE</scope>
    <source>
        <strain evidence="2">DP1</strain>
    </source>
</reference>
<keyword evidence="1" id="KW-0676">Redox-active center</keyword>
<evidence type="ECO:0000313" key="3">
    <source>
        <dbReference type="Proteomes" id="UP001295684"/>
    </source>
</evidence>
<organism evidence="2 3">
    <name type="scientific">Euplotes crassus</name>
    <dbReference type="NCBI Taxonomy" id="5936"/>
    <lineage>
        <taxon>Eukaryota</taxon>
        <taxon>Sar</taxon>
        <taxon>Alveolata</taxon>
        <taxon>Ciliophora</taxon>
        <taxon>Intramacronucleata</taxon>
        <taxon>Spirotrichea</taxon>
        <taxon>Hypotrichia</taxon>
        <taxon>Euplotida</taxon>
        <taxon>Euplotidae</taxon>
        <taxon>Moneuplotes</taxon>
    </lineage>
</organism>
<dbReference type="Pfam" id="PF10262">
    <property type="entry name" value="Rdx"/>
    <property type="match status" value="1"/>
</dbReference>
<comment type="caution">
    <text evidence="2">The sequence shown here is derived from an EMBL/GenBank/DDBJ whole genome shotgun (WGS) entry which is preliminary data.</text>
</comment>
<name>A0AAD2D4C6_EUPCR</name>
<dbReference type="InterPro" id="IPR011893">
    <property type="entry name" value="Selenoprotein_Rdx-typ"/>
</dbReference>
<dbReference type="EMBL" id="CAMPGE010021813">
    <property type="protein sequence ID" value="CAI2379927.1"/>
    <property type="molecule type" value="Genomic_DNA"/>
</dbReference>
<gene>
    <name evidence="2" type="ORF">ECRASSUSDP1_LOCUS21349</name>
</gene>
<dbReference type="Gene3D" id="3.40.30.10">
    <property type="entry name" value="Glutaredoxin"/>
    <property type="match status" value="1"/>
</dbReference>